<comment type="caution">
    <text evidence="3">The sequence shown here is derived from an EMBL/GenBank/DDBJ whole genome shotgun (WGS) entry which is preliminary data.</text>
</comment>
<gene>
    <name evidence="3" type="ORF">DK847_12985</name>
</gene>
<dbReference type="PANTHER" id="PTHR48081">
    <property type="entry name" value="AB HYDROLASE SUPERFAMILY PROTEIN C4A8.06C"/>
    <property type="match status" value="1"/>
</dbReference>
<dbReference type="InterPro" id="IPR029058">
    <property type="entry name" value="AB_hydrolase_fold"/>
</dbReference>
<evidence type="ECO:0000256" key="1">
    <source>
        <dbReference type="ARBA" id="ARBA00022801"/>
    </source>
</evidence>
<proteinExistence type="predicted"/>
<dbReference type="Proteomes" id="UP000248795">
    <property type="component" value="Unassembled WGS sequence"/>
</dbReference>
<evidence type="ECO:0000259" key="2">
    <source>
        <dbReference type="Pfam" id="PF07859"/>
    </source>
</evidence>
<sequence>MISQPFDAECRAHLAAQAAEAGEWDPAWPLARQREAWEAACRKARARRPERLMVEDMEVDGLHLRIYRPPGEDPKPGVLYAHGGGWTMGSCETHDDLCAELADQADVVVVCFDYRLAPEHPHPAQVEDALTVLDWMRSSGRAMGIDPTHIIAAGDSAGGQVAAGTALAIRRDGGRALRGMVLINPAVGGDTETGSYMAQANSPALGRDEMIECLVALLGPKGSASWSDPTGVPNSARDVGGLPPTFISVAAHDPLHDDGVIFAGKLKAAGVPVALREEAALAHSYWRSRHHSKAAMAGFKAIADAVRHLAHEGALPPS</sequence>
<keyword evidence="4" id="KW-1185">Reference proteome</keyword>
<dbReference type="GO" id="GO:0016787">
    <property type="term" value="F:hydrolase activity"/>
    <property type="evidence" value="ECO:0007669"/>
    <property type="project" value="UniProtKB-KW"/>
</dbReference>
<dbReference type="InterPro" id="IPR013094">
    <property type="entry name" value="AB_hydrolase_3"/>
</dbReference>
<keyword evidence="1" id="KW-0378">Hydrolase</keyword>
<evidence type="ECO:0000313" key="4">
    <source>
        <dbReference type="Proteomes" id="UP000248795"/>
    </source>
</evidence>
<dbReference type="AlphaFoldDB" id="A0A2W2BKF7"/>
<dbReference type="Pfam" id="PF07859">
    <property type="entry name" value="Abhydrolase_3"/>
    <property type="match status" value="1"/>
</dbReference>
<protein>
    <submittedName>
        <fullName evidence="3">Carboxylesterase</fullName>
    </submittedName>
</protein>
<organism evidence="3 4">
    <name type="scientific">Aestuariivirga litoralis</name>
    <dbReference type="NCBI Taxonomy" id="2650924"/>
    <lineage>
        <taxon>Bacteria</taxon>
        <taxon>Pseudomonadati</taxon>
        <taxon>Pseudomonadota</taxon>
        <taxon>Alphaproteobacteria</taxon>
        <taxon>Hyphomicrobiales</taxon>
        <taxon>Aestuariivirgaceae</taxon>
        <taxon>Aestuariivirga</taxon>
    </lineage>
</organism>
<dbReference type="RefSeq" id="WP_111198936.1">
    <property type="nucleotide sequence ID" value="NZ_QKVK01000005.1"/>
</dbReference>
<dbReference type="InterPro" id="IPR050300">
    <property type="entry name" value="GDXG_lipolytic_enzyme"/>
</dbReference>
<feature type="domain" description="Alpha/beta hydrolase fold-3" evidence="2">
    <location>
        <begin position="78"/>
        <end position="286"/>
    </location>
</feature>
<accession>A0A2W2BKF7</accession>
<dbReference type="SUPFAM" id="SSF53474">
    <property type="entry name" value="alpha/beta-Hydrolases"/>
    <property type="match status" value="1"/>
</dbReference>
<reference evidence="4" key="1">
    <citation type="submission" date="2018-06" db="EMBL/GenBank/DDBJ databases">
        <title>Aestuariibacter litoralis strain KCTC 52945T.</title>
        <authorList>
            <person name="Li X."/>
            <person name="Salam N."/>
            <person name="Li J.-L."/>
            <person name="Chen Y.-M."/>
            <person name="Yang Z.-W."/>
            <person name="Zhang L.-Y."/>
            <person name="Han M.-X."/>
            <person name="Xiao M."/>
            <person name="Li W.-J."/>
        </authorList>
    </citation>
    <scope>NUCLEOTIDE SEQUENCE [LARGE SCALE GENOMIC DNA]</scope>
    <source>
        <strain evidence="4">KCTC 52945</strain>
    </source>
</reference>
<evidence type="ECO:0000313" key="3">
    <source>
        <dbReference type="EMBL" id="PZF76699.1"/>
    </source>
</evidence>
<dbReference type="PANTHER" id="PTHR48081:SF8">
    <property type="entry name" value="ALPHA_BETA HYDROLASE FOLD-3 DOMAIN-CONTAINING PROTEIN-RELATED"/>
    <property type="match status" value="1"/>
</dbReference>
<name>A0A2W2BKF7_9HYPH</name>
<dbReference type="EMBL" id="QKVK01000005">
    <property type="protein sequence ID" value="PZF76699.1"/>
    <property type="molecule type" value="Genomic_DNA"/>
</dbReference>
<dbReference type="Gene3D" id="3.40.50.1820">
    <property type="entry name" value="alpha/beta hydrolase"/>
    <property type="match status" value="1"/>
</dbReference>